<dbReference type="InterPro" id="IPR000719">
    <property type="entry name" value="Prot_kinase_dom"/>
</dbReference>
<dbReference type="Gene3D" id="1.10.510.10">
    <property type="entry name" value="Transferase(Phosphotransferase) domain 1"/>
    <property type="match status" value="1"/>
</dbReference>
<dbReference type="GO" id="GO:0000278">
    <property type="term" value="P:mitotic cell cycle"/>
    <property type="evidence" value="ECO:0007669"/>
    <property type="project" value="TreeGrafter"/>
</dbReference>
<dbReference type="SMART" id="SM01331">
    <property type="entry name" value="DUF3635"/>
    <property type="match status" value="1"/>
</dbReference>
<dbReference type="PANTHER" id="PTHR24419">
    <property type="entry name" value="INTERLEUKIN-1 RECEPTOR-ASSOCIATED KINASE"/>
    <property type="match status" value="1"/>
</dbReference>
<dbReference type="Proteomes" id="UP000240883">
    <property type="component" value="Unassembled WGS sequence"/>
</dbReference>
<keyword evidence="5" id="KW-0418">Kinase</keyword>
<comment type="catalytic activity">
    <reaction evidence="7">
        <text>L-threonyl-[protein] + ATP = O-phospho-L-threonyl-[protein] + ADP + H(+)</text>
        <dbReference type="Rhea" id="RHEA:46608"/>
        <dbReference type="Rhea" id="RHEA-COMP:11060"/>
        <dbReference type="Rhea" id="RHEA-COMP:11605"/>
        <dbReference type="ChEBI" id="CHEBI:15378"/>
        <dbReference type="ChEBI" id="CHEBI:30013"/>
        <dbReference type="ChEBI" id="CHEBI:30616"/>
        <dbReference type="ChEBI" id="CHEBI:61977"/>
        <dbReference type="ChEBI" id="CHEBI:456216"/>
        <dbReference type="EC" id="2.7.11.1"/>
    </reaction>
</comment>
<evidence type="ECO:0000256" key="3">
    <source>
        <dbReference type="ARBA" id="ARBA00022679"/>
    </source>
</evidence>
<organism evidence="11 12">
    <name type="scientific">Corynespora cassiicola Philippines</name>
    <dbReference type="NCBI Taxonomy" id="1448308"/>
    <lineage>
        <taxon>Eukaryota</taxon>
        <taxon>Fungi</taxon>
        <taxon>Dikarya</taxon>
        <taxon>Ascomycota</taxon>
        <taxon>Pezizomycotina</taxon>
        <taxon>Dothideomycetes</taxon>
        <taxon>Pleosporomycetidae</taxon>
        <taxon>Pleosporales</taxon>
        <taxon>Corynesporascaceae</taxon>
        <taxon>Corynespora</taxon>
    </lineage>
</organism>
<keyword evidence="6" id="KW-0067">ATP-binding</keyword>
<feature type="region of interest" description="Disordered" evidence="9">
    <location>
        <begin position="1"/>
        <end position="158"/>
    </location>
</feature>
<dbReference type="Pfam" id="PF12330">
    <property type="entry name" value="Haspin_kinase"/>
    <property type="match status" value="1"/>
</dbReference>
<comment type="catalytic activity">
    <reaction evidence="8">
        <text>L-seryl-[protein] + ATP = O-phospho-L-seryl-[protein] + ADP + H(+)</text>
        <dbReference type="Rhea" id="RHEA:17989"/>
        <dbReference type="Rhea" id="RHEA-COMP:9863"/>
        <dbReference type="Rhea" id="RHEA-COMP:11604"/>
        <dbReference type="ChEBI" id="CHEBI:15378"/>
        <dbReference type="ChEBI" id="CHEBI:29999"/>
        <dbReference type="ChEBI" id="CHEBI:30616"/>
        <dbReference type="ChEBI" id="CHEBI:83421"/>
        <dbReference type="ChEBI" id="CHEBI:456216"/>
        <dbReference type="EC" id="2.7.11.1"/>
    </reaction>
</comment>
<keyword evidence="3" id="KW-0808">Transferase</keyword>
<feature type="compositionally biased region" description="Polar residues" evidence="9">
    <location>
        <begin position="97"/>
        <end position="112"/>
    </location>
</feature>
<feature type="region of interest" description="Disordered" evidence="9">
    <location>
        <begin position="447"/>
        <end position="466"/>
    </location>
</feature>
<feature type="region of interest" description="Disordered" evidence="9">
    <location>
        <begin position="512"/>
        <end position="556"/>
    </location>
</feature>
<dbReference type="GO" id="GO:0005737">
    <property type="term" value="C:cytoplasm"/>
    <property type="evidence" value="ECO:0007669"/>
    <property type="project" value="TreeGrafter"/>
</dbReference>
<evidence type="ECO:0000256" key="9">
    <source>
        <dbReference type="SAM" id="MobiDB-lite"/>
    </source>
</evidence>
<dbReference type="InterPro" id="IPR024604">
    <property type="entry name" value="GSG2_C"/>
</dbReference>
<dbReference type="AlphaFoldDB" id="A0A2T2N3L0"/>
<dbReference type="InterPro" id="IPR011009">
    <property type="entry name" value="Kinase-like_dom_sf"/>
</dbReference>
<dbReference type="GO" id="GO:0005524">
    <property type="term" value="F:ATP binding"/>
    <property type="evidence" value="ECO:0007669"/>
    <property type="project" value="UniProtKB-KW"/>
</dbReference>
<evidence type="ECO:0000256" key="4">
    <source>
        <dbReference type="ARBA" id="ARBA00022741"/>
    </source>
</evidence>
<feature type="compositionally biased region" description="Basic and acidic residues" evidence="9">
    <location>
        <begin position="26"/>
        <end position="49"/>
    </location>
</feature>
<gene>
    <name evidence="11" type="ORF">BS50DRAFT_579537</name>
</gene>
<sequence length="673" mass="75793">MPPKQVYGKRSGAKTTTNYSKFLSPGKEEVSKRKQSETASERGVKKDPIVEIEQVLGALSLREEPPVVERKEQKNKSRGRPRKERKDGEAKTKTKEISSTIDASEEQISGTTAYKVETPAPVTPIRPRESKSKSKRRPASKPKTASLPTPEPTPEPDDVFYSYASTLLHQSYGRKILPFEQWSAELEPHFTITKIAEASFSEVYRLTAKSAALGSTNESVLKIVALKVPSEFPLPSQCHTRTVRDPENQANRERQDREEHNMWKSDVADVLSEVKLLQNLNDIPGFTNFRELTVLQGRPSTTFANAWKSWNKSRPKGRKSEFPDPSKKISYEDTQLWAVIEMQDAGTDCEKVMEAGGISTVWEVWDVFWGVCLGVAKAEEHCRFEHRDMHLENICIRSRRSKGNMTAPIIKGPLKRKLGFSGLETTVIDYTLSRADIVQSSRCASSRRTSDSSACSSDSSSTSSSLHYSTPEIAYLDLNKDLGIFAGDASEEYQYEIYRYMRGAAYYGNPLQSPPALPPSTPNKSPQKPAAVSRLVDEETEPMTPRRSPRKHHSNRYCDPPSDVWVQFHPKTNLVWAHFVLHRLMQHLETSGFDPAQISDEDLMWNLDAKAEDVQRVRKKAGKLHKVLEKVSQKLQPKMLGREGSLGSVKELVVLAMECRWLAVEDVAGWGVD</sequence>
<evidence type="ECO:0000256" key="2">
    <source>
        <dbReference type="ARBA" id="ARBA00022527"/>
    </source>
</evidence>
<evidence type="ECO:0000313" key="11">
    <source>
        <dbReference type="EMBL" id="PSN60023.1"/>
    </source>
</evidence>
<feature type="compositionally biased region" description="Pro residues" evidence="9">
    <location>
        <begin position="512"/>
        <end position="521"/>
    </location>
</feature>
<feature type="compositionally biased region" description="Basic and acidic residues" evidence="9">
    <location>
        <begin position="242"/>
        <end position="259"/>
    </location>
</feature>
<evidence type="ECO:0000313" key="12">
    <source>
        <dbReference type="Proteomes" id="UP000240883"/>
    </source>
</evidence>
<keyword evidence="2" id="KW-0723">Serine/threonine-protein kinase</keyword>
<evidence type="ECO:0000256" key="7">
    <source>
        <dbReference type="ARBA" id="ARBA00047899"/>
    </source>
</evidence>
<dbReference type="OrthoDB" id="21018at2759"/>
<feature type="compositionally biased region" description="Basic and acidic residues" evidence="9">
    <location>
        <begin position="84"/>
        <end position="96"/>
    </location>
</feature>
<dbReference type="GO" id="GO:0005634">
    <property type="term" value="C:nucleus"/>
    <property type="evidence" value="ECO:0007669"/>
    <property type="project" value="TreeGrafter"/>
</dbReference>
<feature type="region of interest" description="Disordered" evidence="9">
    <location>
        <begin position="237"/>
        <end position="259"/>
    </location>
</feature>
<feature type="domain" description="Protein kinase" evidence="10">
    <location>
        <begin position="189"/>
        <end position="628"/>
    </location>
</feature>
<proteinExistence type="predicted"/>
<evidence type="ECO:0000259" key="10">
    <source>
        <dbReference type="PROSITE" id="PS50011"/>
    </source>
</evidence>
<evidence type="ECO:0000256" key="8">
    <source>
        <dbReference type="ARBA" id="ARBA00048679"/>
    </source>
</evidence>
<name>A0A2T2N3L0_CORCC</name>
<reference evidence="11 12" key="1">
    <citation type="journal article" date="2018" name="Front. Microbiol.">
        <title>Genome-Wide Analysis of Corynespora cassiicola Leaf Fall Disease Putative Effectors.</title>
        <authorList>
            <person name="Lopez D."/>
            <person name="Ribeiro S."/>
            <person name="Label P."/>
            <person name="Fumanal B."/>
            <person name="Venisse J.S."/>
            <person name="Kohler A."/>
            <person name="de Oliveira R.R."/>
            <person name="Labutti K."/>
            <person name="Lipzen A."/>
            <person name="Lail K."/>
            <person name="Bauer D."/>
            <person name="Ohm R.A."/>
            <person name="Barry K.W."/>
            <person name="Spatafora J."/>
            <person name="Grigoriev I.V."/>
            <person name="Martin F.M."/>
            <person name="Pujade-Renaud V."/>
        </authorList>
    </citation>
    <scope>NUCLEOTIDE SEQUENCE [LARGE SCALE GENOMIC DNA]</scope>
    <source>
        <strain evidence="11 12">Philippines</strain>
    </source>
</reference>
<feature type="compositionally biased region" description="Basic and acidic residues" evidence="9">
    <location>
        <begin position="61"/>
        <end position="75"/>
    </location>
</feature>
<dbReference type="GO" id="GO:0035556">
    <property type="term" value="P:intracellular signal transduction"/>
    <property type="evidence" value="ECO:0007669"/>
    <property type="project" value="TreeGrafter"/>
</dbReference>
<accession>A0A2T2N3L0</accession>
<dbReference type="PANTHER" id="PTHR24419:SF18">
    <property type="entry name" value="SERINE_THREONINE-PROTEIN KINASE HASPIN"/>
    <property type="match status" value="1"/>
</dbReference>
<evidence type="ECO:0000256" key="5">
    <source>
        <dbReference type="ARBA" id="ARBA00022777"/>
    </source>
</evidence>
<dbReference type="EMBL" id="KZ678151">
    <property type="protein sequence ID" value="PSN60023.1"/>
    <property type="molecule type" value="Genomic_DNA"/>
</dbReference>
<evidence type="ECO:0000256" key="6">
    <source>
        <dbReference type="ARBA" id="ARBA00022840"/>
    </source>
</evidence>
<protein>
    <recommendedName>
        <fullName evidence="1">non-specific serine/threonine protein kinase</fullName>
        <ecNumber evidence="1">2.7.11.1</ecNumber>
    </recommendedName>
</protein>
<dbReference type="PROSITE" id="PS50011">
    <property type="entry name" value="PROTEIN_KINASE_DOM"/>
    <property type="match status" value="1"/>
</dbReference>
<dbReference type="SUPFAM" id="SSF56112">
    <property type="entry name" value="Protein kinase-like (PK-like)"/>
    <property type="match status" value="1"/>
</dbReference>
<evidence type="ECO:0000256" key="1">
    <source>
        <dbReference type="ARBA" id="ARBA00012513"/>
    </source>
</evidence>
<feature type="compositionally biased region" description="Low complexity" evidence="9">
    <location>
        <begin position="447"/>
        <end position="465"/>
    </location>
</feature>
<dbReference type="STRING" id="1448308.A0A2T2N3L0"/>
<dbReference type="EC" id="2.7.11.1" evidence="1"/>
<dbReference type="Gene3D" id="3.30.200.20">
    <property type="entry name" value="Phosphorylase Kinase, domain 1"/>
    <property type="match status" value="1"/>
</dbReference>
<dbReference type="GO" id="GO:0072354">
    <property type="term" value="F:histone H3T3 kinase activity"/>
    <property type="evidence" value="ECO:0007669"/>
    <property type="project" value="TreeGrafter"/>
</dbReference>
<keyword evidence="4" id="KW-0547">Nucleotide-binding</keyword>
<keyword evidence="12" id="KW-1185">Reference proteome</keyword>